<feature type="compositionally biased region" description="Low complexity" evidence="2">
    <location>
        <begin position="46"/>
        <end position="72"/>
    </location>
</feature>
<gene>
    <name evidence="4" type="ORF">DICPUDRAFT_86105</name>
</gene>
<dbReference type="KEGG" id="dpp:DICPUDRAFT_86105"/>
<evidence type="ECO:0000313" key="5">
    <source>
        <dbReference type="Proteomes" id="UP000001064"/>
    </source>
</evidence>
<dbReference type="VEuPathDB" id="AmoebaDB:DICPUDRAFT_86105"/>
<feature type="domain" description="HIT-type" evidence="3">
    <location>
        <begin position="5"/>
        <end position="39"/>
    </location>
</feature>
<dbReference type="Proteomes" id="UP000001064">
    <property type="component" value="Unassembled WGS sequence"/>
</dbReference>
<evidence type="ECO:0000313" key="4">
    <source>
        <dbReference type="EMBL" id="EGC39378.1"/>
    </source>
</evidence>
<evidence type="ECO:0000259" key="3">
    <source>
        <dbReference type="PROSITE" id="PS51083"/>
    </source>
</evidence>
<feature type="compositionally biased region" description="Acidic residues" evidence="2">
    <location>
        <begin position="100"/>
        <end position="114"/>
    </location>
</feature>
<keyword evidence="1" id="KW-0862">Zinc</keyword>
<dbReference type="EMBL" id="GL870958">
    <property type="protein sequence ID" value="EGC39378.1"/>
    <property type="molecule type" value="Genomic_DNA"/>
</dbReference>
<dbReference type="InParanoid" id="F0Z9G8"/>
<dbReference type="Gene3D" id="3.30.60.190">
    <property type="match status" value="1"/>
</dbReference>
<dbReference type="AlphaFoldDB" id="F0Z9G8"/>
<dbReference type="GeneID" id="10509957"/>
<feature type="compositionally biased region" description="Low complexity" evidence="2">
    <location>
        <begin position="84"/>
        <end position="99"/>
    </location>
</feature>
<reference evidence="5" key="1">
    <citation type="journal article" date="2011" name="Genome Biol.">
        <title>Comparative genomics of the social amoebae Dictyostelium discoideum and Dictyostelium purpureum.</title>
        <authorList>
            <consortium name="US DOE Joint Genome Institute (JGI-PGF)"/>
            <person name="Sucgang R."/>
            <person name="Kuo A."/>
            <person name="Tian X."/>
            <person name="Salerno W."/>
            <person name="Parikh A."/>
            <person name="Feasley C.L."/>
            <person name="Dalin E."/>
            <person name="Tu H."/>
            <person name="Huang E."/>
            <person name="Barry K."/>
            <person name="Lindquist E."/>
            <person name="Shapiro H."/>
            <person name="Bruce D."/>
            <person name="Schmutz J."/>
            <person name="Salamov A."/>
            <person name="Fey P."/>
            <person name="Gaudet P."/>
            <person name="Anjard C."/>
            <person name="Babu M.M."/>
            <person name="Basu S."/>
            <person name="Bushmanova Y."/>
            <person name="van der Wel H."/>
            <person name="Katoh-Kurasawa M."/>
            <person name="Dinh C."/>
            <person name="Coutinho P.M."/>
            <person name="Saito T."/>
            <person name="Elias M."/>
            <person name="Schaap P."/>
            <person name="Kay R.R."/>
            <person name="Henrissat B."/>
            <person name="Eichinger L."/>
            <person name="Rivero F."/>
            <person name="Putnam N.H."/>
            <person name="West C.M."/>
            <person name="Loomis W.F."/>
            <person name="Chisholm R.L."/>
            <person name="Shaulsky G."/>
            <person name="Strassmann J.E."/>
            <person name="Queller D.C."/>
            <person name="Kuspa A."/>
            <person name="Grigoriev I.V."/>
        </authorList>
    </citation>
    <scope>NUCLEOTIDE SEQUENCE [LARGE SCALE GENOMIC DNA]</scope>
    <source>
        <strain evidence="5">QSDP1</strain>
    </source>
</reference>
<evidence type="ECO:0000256" key="2">
    <source>
        <dbReference type="SAM" id="MobiDB-lite"/>
    </source>
</evidence>
<dbReference type="Pfam" id="PF04438">
    <property type="entry name" value="zf-HIT"/>
    <property type="match status" value="1"/>
</dbReference>
<proteinExistence type="predicted"/>
<evidence type="ECO:0000256" key="1">
    <source>
        <dbReference type="PROSITE-ProRule" id="PRU00453"/>
    </source>
</evidence>
<dbReference type="FunCoup" id="F0Z9G8">
    <property type="interactions" value="475"/>
</dbReference>
<dbReference type="GO" id="GO:0000492">
    <property type="term" value="P:box C/D snoRNP assembly"/>
    <property type="evidence" value="ECO:0000318"/>
    <property type="project" value="GO_Central"/>
</dbReference>
<keyword evidence="5" id="KW-1185">Reference proteome</keyword>
<keyword evidence="1" id="KW-0479">Metal-binding</keyword>
<dbReference type="PROSITE" id="PS51083">
    <property type="entry name" value="ZF_HIT"/>
    <property type="match status" value="1"/>
</dbReference>
<dbReference type="OMA" id="INCSICF"/>
<dbReference type="SUPFAM" id="SSF144232">
    <property type="entry name" value="HIT/MYND zinc finger-like"/>
    <property type="match status" value="1"/>
</dbReference>
<dbReference type="GO" id="GO:0005634">
    <property type="term" value="C:nucleus"/>
    <property type="evidence" value="ECO:0000318"/>
    <property type="project" value="GO_Central"/>
</dbReference>
<name>F0Z9G8_DICPU</name>
<dbReference type="GO" id="GO:0070761">
    <property type="term" value="C:pre-snoRNP complex"/>
    <property type="evidence" value="ECO:0000318"/>
    <property type="project" value="GO_Central"/>
</dbReference>
<accession>F0Z9G8</accession>
<dbReference type="GO" id="GO:0008270">
    <property type="term" value="F:zinc ion binding"/>
    <property type="evidence" value="ECO:0007669"/>
    <property type="project" value="UniProtKB-UniRule"/>
</dbReference>
<dbReference type="eggNOG" id="ENOG502RHT5">
    <property type="taxonomic scope" value="Eukaryota"/>
</dbReference>
<organism evidence="4 5">
    <name type="scientific">Dictyostelium purpureum</name>
    <name type="common">Slime mold</name>
    <dbReference type="NCBI Taxonomy" id="5786"/>
    <lineage>
        <taxon>Eukaryota</taxon>
        <taxon>Amoebozoa</taxon>
        <taxon>Evosea</taxon>
        <taxon>Eumycetozoa</taxon>
        <taxon>Dictyostelia</taxon>
        <taxon>Dictyosteliales</taxon>
        <taxon>Dictyosteliaceae</taxon>
        <taxon>Dictyostelium</taxon>
    </lineage>
</organism>
<dbReference type="CDD" id="cd23024">
    <property type="entry name" value="zf-HIT_ZNHIT2-3"/>
    <property type="match status" value="1"/>
</dbReference>
<dbReference type="OrthoDB" id="18412at2759"/>
<feature type="region of interest" description="Disordered" evidence="2">
    <location>
        <begin position="34"/>
        <end position="131"/>
    </location>
</feature>
<dbReference type="RefSeq" id="XP_003284052.1">
    <property type="nucleotide sequence ID" value="XM_003284004.1"/>
</dbReference>
<keyword evidence="1" id="KW-0863">Zinc-finger</keyword>
<dbReference type="InterPro" id="IPR007529">
    <property type="entry name" value="Znf_HIT"/>
</dbReference>
<dbReference type="GO" id="GO:0000463">
    <property type="term" value="P:maturation of LSU-rRNA from tricistronic rRNA transcript (SSU-rRNA, 5.8S rRNA, LSU-rRNA)"/>
    <property type="evidence" value="ECO:0000318"/>
    <property type="project" value="GO_Central"/>
</dbReference>
<protein>
    <recommendedName>
        <fullName evidence="3">HIT-type domain-containing protein</fullName>
    </recommendedName>
</protein>
<sequence length="224" mass="25727">MAVLCSICSTNESKYVCPKCRIVKYCSVNCFTKHKEQSHPENSAPKTTKTTNNRVNTSDDNNNNNNNTTNHNEIVNRTDEELYNSDNSSSESDNSVESSSENETDNESDSEMEIEQPPPPQKKPINEPKDSKFTESLDYFKKVSDEQFEKLSNSKYINSVITHKQLKSLILEVDEQPNDFDRIRLLQEYRKKIPEFNEFILKVLATIDCLDTLTIDNDGNLIKK</sequence>